<feature type="domain" description="Thiamin/hydroxymethyl pyrimidine-binding YkoF putative" evidence="1">
    <location>
        <begin position="6"/>
        <end position="60"/>
    </location>
</feature>
<evidence type="ECO:0000313" key="2">
    <source>
        <dbReference type="EMBL" id="AEP30394.1"/>
    </source>
</evidence>
<dbReference type="InterPro" id="IPR029756">
    <property type="entry name" value="MTH1187/YkoF-like"/>
</dbReference>
<dbReference type="STRING" id="1085623.GNIT_2294"/>
<dbReference type="SUPFAM" id="SSF89957">
    <property type="entry name" value="MTH1187/YkoF-like"/>
    <property type="match status" value="1"/>
</dbReference>
<dbReference type="HOGENOM" id="CLU_191614_0_0_6"/>
<dbReference type="Proteomes" id="UP000009282">
    <property type="component" value="Chromosome"/>
</dbReference>
<evidence type="ECO:0000259" key="1">
    <source>
        <dbReference type="Pfam" id="PF07615"/>
    </source>
</evidence>
<proteinExistence type="predicted"/>
<evidence type="ECO:0000313" key="3">
    <source>
        <dbReference type="Proteomes" id="UP000009282"/>
    </source>
</evidence>
<dbReference type="AlphaFoldDB" id="G4QKU1"/>
<keyword evidence="3" id="KW-1185">Reference proteome</keyword>
<dbReference type="OrthoDB" id="164222at2"/>
<dbReference type="eggNOG" id="COG0011">
    <property type="taxonomic scope" value="Bacteria"/>
</dbReference>
<protein>
    <recommendedName>
        <fullName evidence="1">Thiamin/hydroxymethyl pyrimidine-binding YkoF putative domain-containing protein</fullName>
    </recommendedName>
</protein>
<reference evidence="2 3" key="1">
    <citation type="journal article" date="2011" name="J. Bacteriol.">
        <title>Complete genome sequence of seawater bacterium Glaciecola nitratireducens FR1064T.</title>
        <authorList>
            <person name="Bian F."/>
            <person name="Qin Q.L."/>
            <person name="Xie B.B."/>
            <person name="Shu Y.L."/>
            <person name="Zhang X.Y."/>
            <person name="Yu Y."/>
            <person name="Chen B."/>
            <person name="Chen X.L."/>
            <person name="Zhou B.C."/>
            <person name="Zhang Y.Z."/>
        </authorList>
    </citation>
    <scope>NUCLEOTIDE SEQUENCE [LARGE SCALE GENOMIC DNA]</scope>
    <source>
        <strain evidence="3">JCM 12485 / KCTC 12276 / FR1064</strain>
    </source>
</reference>
<dbReference type="InterPro" id="IPR011522">
    <property type="entry name" value="Thiamin/HMP-bd_put_YkoF"/>
</dbReference>
<gene>
    <name evidence="2" type="ordered locus">GNIT_2294</name>
</gene>
<dbReference type="Pfam" id="PF07615">
    <property type="entry name" value="Ykof"/>
    <property type="match status" value="1"/>
</dbReference>
<sequence length="85" mass="9369">MKLVVDISLYPLNEKYIAPIKAFIDRLNEDTGLETSTSAASTIISGDYEHVMSVLGKEMKRTYMETGQAVFVCKFLNGDKMGSGV</sequence>
<dbReference type="EMBL" id="CP003060">
    <property type="protein sequence ID" value="AEP30394.1"/>
    <property type="molecule type" value="Genomic_DNA"/>
</dbReference>
<name>G4QKU1_GLANF</name>
<accession>G4QKU1</accession>
<dbReference type="KEGG" id="gni:GNIT_2294"/>
<dbReference type="Gene3D" id="3.30.70.930">
    <property type="match status" value="1"/>
</dbReference>
<dbReference type="RefSeq" id="WP_014109267.1">
    <property type="nucleotide sequence ID" value="NC_016041.1"/>
</dbReference>
<organism evidence="2 3">
    <name type="scientific">Glaciecola nitratireducens (strain JCM 12485 / KCTC 12276 / FR1064)</name>
    <dbReference type="NCBI Taxonomy" id="1085623"/>
    <lineage>
        <taxon>Bacteria</taxon>
        <taxon>Pseudomonadati</taxon>
        <taxon>Pseudomonadota</taxon>
        <taxon>Gammaproteobacteria</taxon>
        <taxon>Alteromonadales</taxon>
        <taxon>Alteromonadaceae</taxon>
        <taxon>Brumicola</taxon>
    </lineage>
</organism>